<dbReference type="Proteomes" id="UP001224775">
    <property type="component" value="Unassembled WGS sequence"/>
</dbReference>
<keyword evidence="1" id="KW-0732">Signal</keyword>
<evidence type="ECO:0000313" key="3">
    <source>
        <dbReference type="Proteomes" id="UP001224775"/>
    </source>
</evidence>
<feature type="signal peptide" evidence="1">
    <location>
        <begin position="1"/>
        <end position="21"/>
    </location>
</feature>
<comment type="caution">
    <text evidence="2">The sequence shown here is derived from an EMBL/GenBank/DDBJ whole genome shotgun (WGS) entry which is preliminary data.</text>
</comment>
<dbReference type="EMBL" id="JATAAI010000020">
    <property type="protein sequence ID" value="KAK1738690.1"/>
    <property type="molecule type" value="Genomic_DNA"/>
</dbReference>
<evidence type="ECO:0008006" key="4">
    <source>
        <dbReference type="Google" id="ProtNLM"/>
    </source>
</evidence>
<reference evidence="2" key="1">
    <citation type="submission" date="2023-06" db="EMBL/GenBank/DDBJ databases">
        <title>Survivors Of The Sea: Transcriptome response of Skeletonema marinoi to long-term dormancy.</title>
        <authorList>
            <person name="Pinder M.I.M."/>
            <person name="Kourtchenko O."/>
            <person name="Robertson E.K."/>
            <person name="Larsson T."/>
            <person name="Maumus F."/>
            <person name="Osuna-Cruz C.M."/>
            <person name="Vancaester E."/>
            <person name="Stenow R."/>
            <person name="Vandepoele K."/>
            <person name="Ploug H."/>
            <person name="Bruchert V."/>
            <person name="Godhe A."/>
            <person name="Topel M."/>
        </authorList>
    </citation>
    <scope>NUCLEOTIDE SEQUENCE</scope>
    <source>
        <strain evidence="2">R05AC</strain>
    </source>
</reference>
<evidence type="ECO:0000313" key="2">
    <source>
        <dbReference type="EMBL" id="KAK1738690.1"/>
    </source>
</evidence>
<feature type="chain" id="PRO_5042021074" description="Xylose isomerase-like TIM barrel domain-containing protein" evidence="1">
    <location>
        <begin position="22"/>
        <end position="325"/>
    </location>
</feature>
<proteinExistence type="predicted"/>
<keyword evidence="3" id="KW-1185">Reference proteome</keyword>
<dbReference type="AlphaFoldDB" id="A0AAD9DAI5"/>
<accession>A0AAD9DAI5</accession>
<protein>
    <recommendedName>
        <fullName evidence="4">Xylose isomerase-like TIM barrel domain-containing protein</fullName>
    </recommendedName>
</protein>
<name>A0AAD9DAI5_9STRA</name>
<gene>
    <name evidence="2" type="ORF">QTG54_010720</name>
</gene>
<organism evidence="2 3">
    <name type="scientific">Skeletonema marinoi</name>
    <dbReference type="NCBI Taxonomy" id="267567"/>
    <lineage>
        <taxon>Eukaryota</taxon>
        <taxon>Sar</taxon>
        <taxon>Stramenopiles</taxon>
        <taxon>Ochrophyta</taxon>
        <taxon>Bacillariophyta</taxon>
        <taxon>Coscinodiscophyceae</taxon>
        <taxon>Thalassiosirophycidae</taxon>
        <taxon>Thalassiosirales</taxon>
        <taxon>Skeletonemataceae</taxon>
        <taxon>Skeletonema</taxon>
        <taxon>Skeletonema marinoi-dohrnii complex</taxon>
    </lineage>
</organism>
<sequence length="325" mass="37211">MMMSTGIIAVALATISSTCHGFSAQPSKPVSMWQILQNEPSTTAFPTIFAPGGSRGEYMDGYSKAAMMERCHDDYKWSFLEKKDSVPQQVEEERVEMMSHLYQNCQLFKYVCMVAFAEHYLMDDDDDWNTSKAYETFMRQKEMQPLSQLIFGGVVWDAWQQDDKLPTLYKEKGIDYVRMHCNFGDGNIIGGAAQLLTPSNNPLFGKLARAAKECQVNKMVPLILMQVPWREEDSDDYFNQAMKSLADELRFAGVECKQVILETRPPIGISAQQEEGLSTIARQDGLPNRSKHVQVNEQSIPRHHNCRFLCRRRLHQRRMSNSDAR</sequence>
<evidence type="ECO:0000256" key="1">
    <source>
        <dbReference type="SAM" id="SignalP"/>
    </source>
</evidence>